<dbReference type="Pfam" id="PF17207">
    <property type="entry name" value="MCM_OB"/>
    <property type="match status" value="1"/>
</dbReference>
<dbReference type="SUPFAM" id="SSF50249">
    <property type="entry name" value="Nucleic acid-binding proteins"/>
    <property type="match status" value="1"/>
</dbReference>
<dbReference type="InterPro" id="IPR056875">
    <property type="entry name" value="MCM8/REC_WHD"/>
</dbReference>
<dbReference type="Pfam" id="PF17855">
    <property type="entry name" value="MCM_lid"/>
    <property type="match status" value="1"/>
</dbReference>
<dbReference type="OrthoDB" id="422555at2759"/>
<dbReference type="PANTHER" id="PTHR11630:SF47">
    <property type="entry name" value="DNA HELICASE MCM8"/>
    <property type="match status" value="1"/>
</dbReference>
<sequence length="980" mass="109962">MVSKGNKAMSTAVPATPPLSRDTMREFTTVFKLNVHILNSRFEVGDVDEDFPQKKRPPPPPSNDEPSQESVPCPYPGWHMSFLDKSSSKGETLDYMYDKRTFSVKVESLLYDGGLLDIWPDFKSALFDESPEYTINMISLAKHQNVVMSRKWPIKDKFPLIRARLIFKFNEFPFMNIKASLYGKLITLKGTVVRVSNIKPLCTWLAFKCSFCSHTISINQPEGRYTTPKRCSQCKRGSFEPLRVNSKTITEDWQRIRLQELVQHESGRVPRSIEVDIFEDLCDTSVPGDVGYPNWCCQDNYGFIRQNCLNDSSGGIAGLEMGLKLTNSDFSAIRGIYDDFGKDLFKGLFGGTSKFSNDKSNIPVRGDPHILVVGDPGLGKSQMLTTCAKVAPRGVFVTGNTTTTAGLTVTLTKDGSNDFTLEAGALILADQGHCCIDEFDKMQHQHQSLLETMEQQAVSVAKGGVVCTLPARTAVLAAANPVGGHYDQSRTVSENLKMSPALLSRFDIVFILIDRPDENLDQYLSDHIMKLHRKQGRSSALNFLNVDIDVSQVGISNLKERLKNNSKQMRMIPSDLMRKKQRSSDVTPITLRQLESMIRLTEARAKLELREKANREDAEDVIEIMKSSMVDVYKDQNGVLDFSRSQNGSGMSNRSSAKKFVIILQKQATRLRKNIFTVEEMRNIASILDSADRADFLESFSNNYCSSLCGHKKIAIIGAGAAGVCAARRAVSLLRNWVPYVFELGSQVGGTWIYDDNVGINLSTGDPIHSSMYKGLKTNLPKEHTEFHTKVLSVCPRGSKWSIETLNLLKNEQQITEFDAVVVCNGHYSTPTYGQIKGIDSYSGKVLHSHNYRIPEPYKGKRVLVFGAASSGIDISIEIAKFASKQVPGIVSYEESFFVLQDNSCLKDIDVLLYCTGYKFDFPFLHRDCAITVDIENRRVHDLYKHCINFFYKSLSGELILPREEIMLNEIEKRVYGQTK</sequence>
<dbReference type="GO" id="GO:0004499">
    <property type="term" value="F:N,N-dimethylaniline monooxygenase activity"/>
    <property type="evidence" value="ECO:0007669"/>
    <property type="project" value="InterPro"/>
</dbReference>
<dbReference type="GO" id="GO:0016787">
    <property type="term" value="F:hydrolase activity"/>
    <property type="evidence" value="ECO:0007669"/>
    <property type="project" value="UniProtKB-KW"/>
</dbReference>
<keyword evidence="4 10" id="KW-0547">Nucleotide-binding</keyword>
<dbReference type="InterPro" id="IPR058767">
    <property type="entry name" value="MCM8_N"/>
</dbReference>
<proteinExistence type="inferred from homology"/>
<dbReference type="GO" id="GO:0005524">
    <property type="term" value="F:ATP binding"/>
    <property type="evidence" value="ECO:0007669"/>
    <property type="project" value="UniProtKB-KW"/>
</dbReference>
<evidence type="ECO:0000256" key="7">
    <source>
        <dbReference type="ARBA" id="ARBA00023002"/>
    </source>
</evidence>
<comment type="similarity">
    <text evidence="11">Belongs to the FMO family.</text>
</comment>
<evidence type="ECO:0000256" key="11">
    <source>
        <dbReference type="RuleBase" id="RU361177"/>
    </source>
</evidence>
<dbReference type="EMBL" id="HG994590">
    <property type="protein sequence ID" value="CAF2809970.1"/>
    <property type="molecule type" value="Genomic_DNA"/>
</dbReference>
<name>A0A7R8CGH3_LEPSM</name>
<keyword evidence="5 11" id="KW-0274">FAD</keyword>
<dbReference type="InterPro" id="IPR012340">
    <property type="entry name" value="NA-bd_OB-fold"/>
</dbReference>
<dbReference type="Pfam" id="PF00743">
    <property type="entry name" value="FMO-like"/>
    <property type="match status" value="1"/>
</dbReference>
<dbReference type="InterPro" id="IPR020946">
    <property type="entry name" value="Flavin_mOase-like"/>
</dbReference>
<dbReference type="GO" id="GO:0003697">
    <property type="term" value="F:single-stranded DNA binding"/>
    <property type="evidence" value="ECO:0007669"/>
    <property type="project" value="TreeGrafter"/>
</dbReference>
<dbReference type="SMART" id="SM00350">
    <property type="entry name" value="MCM"/>
    <property type="match status" value="1"/>
</dbReference>
<dbReference type="SUPFAM" id="SSF51905">
    <property type="entry name" value="FAD/NAD(P)-binding domain"/>
    <property type="match status" value="1"/>
</dbReference>
<dbReference type="SMART" id="SM00382">
    <property type="entry name" value="AAA"/>
    <property type="match status" value="1"/>
</dbReference>
<dbReference type="Gene3D" id="3.40.50.300">
    <property type="entry name" value="P-loop containing nucleotide triphosphate hydrolases"/>
    <property type="match status" value="1"/>
</dbReference>
<gene>
    <name evidence="14" type="ORF">LSAA_3003</name>
</gene>
<dbReference type="PROSITE" id="PS50051">
    <property type="entry name" value="MCM_2"/>
    <property type="match status" value="1"/>
</dbReference>
<organism evidence="14 15">
    <name type="scientific">Lepeophtheirus salmonis</name>
    <name type="common">Salmon louse</name>
    <name type="synonym">Caligus salmonis</name>
    <dbReference type="NCBI Taxonomy" id="72036"/>
    <lineage>
        <taxon>Eukaryota</taxon>
        <taxon>Metazoa</taxon>
        <taxon>Ecdysozoa</taxon>
        <taxon>Arthropoda</taxon>
        <taxon>Crustacea</taxon>
        <taxon>Multicrustacea</taxon>
        <taxon>Hexanauplia</taxon>
        <taxon>Copepoda</taxon>
        <taxon>Siphonostomatoida</taxon>
        <taxon>Caligidae</taxon>
        <taxon>Lepeophtheirus</taxon>
    </lineage>
</organism>
<dbReference type="GO" id="GO:0005634">
    <property type="term" value="C:nucleus"/>
    <property type="evidence" value="ECO:0007669"/>
    <property type="project" value="UniProtKB-SubCell"/>
</dbReference>
<evidence type="ECO:0000256" key="2">
    <source>
        <dbReference type="ARBA" id="ARBA00008010"/>
    </source>
</evidence>
<reference evidence="14" key="1">
    <citation type="submission" date="2021-02" db="EMBL/GenBank/DDBJ databases">
        <authorList>
            <person name="Bekaert M."/>
        </authorList>
    </citation>
    <scope>NUCLEOTIDE SEQUENCE</scope>
    <source>
        <strain evidence="14">IoA-00</strain>
    </source>
</reference>
<evidence type="ECO:0000256" key="10">
    <source>
        <dbReference type="RuleBase" id="RU004070"/>
    </source>
</evidence>
<evidence type="ECO:0000313" key="14">
    <source>
        <dbReference type="EMBL" id="CAF2809970.1"/>
    </source>
</evidence>
<keyword evidence="11" id="KW-0503">Monooxygenase</keyword>
<keyword evidence="8 10" id="KW-0238">DNA-binding</keyword>
<dbReference type="Gene3D" id="2.20.28.10">
    <property type="match status" value="1"/>
</dbReference>
<dbReference type="GO" id="GO:0006310">
    <property type="term" value="P:DNA recombination"/>
    <property type="evidence" value="ECO:0007669"/>
    <property type="project" value="UniProtKB-ARBA"/>
</dbReference>
<comment type="subcellular location">
    <subcellularLocation>
        <location evidence="1">Nucleus</location>
    </subcellularLocation>
</comment>
<dbReference type="Gene3D" id="3.50.50.60">
    <property type="entry name" value="FAD/NAD(P)-binding domain"/>
    <property type="match status" value="4"/>
</dbReference>
<dbReference type="Pfam" id="PF26065">
    <property type="entry name" value="MCM8_N"/>
    <property type="match status" value="1"/>
</dbReference>
<dbReference type="InterPro" id="IPR036188">
    <property type="entry name" value="FAD/NAD-bd_sf"/>
</dbReference>
<comment type="similarity">
    <text evidence="2 10">Belongs to the MCM family.</text>
</comment>
<dbReference type="InterPro" id="IPR003593">
    <property type="entry name" value="AAA+_ATPase"/>
</dbReference>
<evidence type="ECO:0000256" key="1">
    <source>
        <dbReference type="ARBA" id="ARBA00004123"/>
    </source>
</evidence>
<evidence type="ECO:0000256" key="6">
    <source>
        <dbReference type="ARBA" id="ARBA00022840"/>
    </source>
</evidence>
<evidence type="ECO:0000259" key="13">
    <source>
        <dbReference type="PROSITE" id="PS50051"/>
    </source>
</evidence>
<feature type="region of interest" description="Disordered" evidence="12">
    <location>
        <begin position="48"/>
        <end position="71"/>
    </location>
</feature>
<keyword evidence="6 10" id="KW-0067">ATP-binding</keyword>
<evidence type="ECO:0000256" key="12">
    <source>
        <dbReference type="SAM" id="MobiDB-lite"/>
    </source>
</evidence>
<evidence type="ECO:0000313" key="15">
    <source>
        <dbReference type="Proteomes" id="UP000675881"/>
    </source>
</evidence>
<evidence type="ECO:0000256" key="8">
    <source>
        <dbReference type="ARBA" id="ARBA00023125"/>
    </source>
</evidence>
<protein>
    <recommendedName>
        <fullName evidence="11">Flavin-containing monooxygenase</fullName>
        <ecNumber evidence="11">1.-.-.-</ecNumber>
    </recommendedName>
</protein>
<dbReference type="Gene3D" id="2.40.50.140">
    <property type="entry name" value="Nucleic acid-binding proteins"/>
    <property type="match status" value="1"/>
</dbReference>
<accession>A0A7R8CGH3</accession>
<keyword evidence="14" id="KW-0378">Hydrolase</keyword>
<dbReference type="PANTHER" id="PTHR11630">
    <property type="entry name" value="DNA REPLICATION LICENSING FACTOR MCM FAMILY MEMBER"/>
    <property type="match status" value="1"/>
</dbReference>
<dbReference type="InterPro" id="IPR041562">
    <property type="entry name" value="MCM_lid"/>
</dbReference>
<dbReference type="InterPro" id="IPR031327">
    <property type="entry name" value="MCM"/>
</dbReference>
<evidence type="ECO:0000256" key="4">
    <source>
        <dbReference type="ARBA" id="ARBA00022741"/>
    </source>
</evidence>
<evidence type="ECO:0000256" key="9">
    <source>
        <dbReference type="ARBA" id="ARBA00023242"/>
    </source>
</evidence>
<dbReference type="GO" id="GO:0042555">
    <property type="term" value="C:MCM complex"/>
    <property type="evidence" value="ECO:0007669"/>
    <property type="project" value="TreeGrafter"/>
</dbReference>
<dbReference type="InterPro" id="IPR001208">
    <property type="entry name" value="MCM_dom"/>
</dbReference>
<keyword evidence="15" id="KW-1185">Reference proteome</keyword>
<comment type="cofactor">
    <cofactor evidence="11">
        <name>FAD</name>
        <dbReference type="ChEBI" id="CHEBI:57692"/>
    </cofactor>
</comment>
<dbReference type="PRINTS" id="PR01657">
    <property type="entry name" value="MCMFAMILY"/>
</dbReference>
<dbReference type="InterPro" id="IPR033762">
    <property type="entry name" value="MCM_OB"/>
</dbReference>
<dbReference type="Proteomes" id="UP000675881">
    <property type="component" value="Chromosome 11"/>
</dbReference>
<dbReference type="EC" id="1.-.-.-" evidence="11"/>
<dbReference type="InterPro" id="IPR027417">
    <property type="entry name" value="P-loop_NTPase"/>
</dbReference>
<dbReference type="GO" id="GO:0017116">
    <property type="term" value="F:single-stranded DNA helicase activity"/>
    <property type="evidence" value="ECO:0007669"/>
    <property type="project" value="TreeGrafter"/>
</dbReference>
<evidence type="ECO:0000256" key="5">
    <source>
        <dbReference type="ARBA" id="ARBA00022827"/>
    </source>
</evidence>
<dbReference type="SUPFAM" id="SSF52540">
    <property type="entry name" value="P-loop containing nucleoside triphosphate hydrolases"/>
    <property type="match status" value="1"/>
</dbReference>
<evidence type="ECO:0000256" key="3">
    <source>
        <dbReference type="ARBA" id="ARBA00022630"/>
    </source>
</evidence>
<dbReference type="GO" id="GO:0050661">
    <property type="term" value="F:NADP binding"/>
    <property type="evidence" value="ECO:0007669"/>
    <property type="project" value="InterPro"/>
</dbReference>
<dbReference type="Pfam" id="PF00493">
    <property type="entry name" value="MCM"/>
    <property type="match status" value="1"/>
</dbReference>
<dbReference type="Pfam" id="PF25051">
    <property type="entry name" value="WHD_MCM8"/>
    <property type="match status" value="1"/>
</dbReference>
<dbReference type="GO" id="GO:0050660">
    <property type="term" value="F:flavin adenine dinucleotide binding"/>
    <property type="evidence" value="ECO:0007669"/>
    <property type="project" value="InterPro"/>
</dbReference>
<dbReference type="AlphaFoldDB" id="A0A7R8CGH3"/>
<keyword evidence="7 11" id="KW-0560">Oxidoreductase</keyword>
<keyword evidence="9" id="KW-0539">Nucleus</keyword>
<feature type="domain" description="MCM C-terminal AAA(+) ATPase" evidence="13">
    <location>
        <begin position="337"/>
        <end position="528"/>
    </location>
</feature>
<keyword evidence="3 11" id="KW-0285">Flavoprotein</keyword>